<evidence type="ECO:0000313" key="2">
    <source>
        <dbReference type="EMBL" id="KAK9304196.1"/>
    </source>
</evidence>
<organism evidence="2 3">
    <name type="scientific">Tetragonisca angustula</name>
    <dbReference type="NCBI Taxonomy" id="166442"/>
    <lineage>
        <taxon>Eukaryota</taxon>
        <taxon>Metazoa</taxon>
        <taxon>Ecdysozoa</taxon>
        <taxon>Arthropoda</taxon>
        <taxon>Hexapoda</taxon>
        <taxon>Insecta</taxon>
        <taxon>Pterygota</taxon>
        <taxon>Neoptera</taxon>
        <taxon>Endopterygota</taxon>
        <taxon>Hymenoptera</taxon>
        <taxon>Apocrita</taxon>
        <taxon>Aculeata</taxon>
        <taxon>Apoidea</taxon>
        <taxon>Anthophila</taxon>
        <taxon>Apidae</taxon>
        <taxon>Tetragonisca</taxon>
    </lineage>
</organism>
<dbReference type="EMBL" id="JAWNGG020000065">
    <property type="protein sequence ID" value="KAK9304196.1"/>
    <property type="molecule type" value="Genomic_DNA"/>
</dbReference>
<feature type="region of interest" description="Disordered" evidence="1">
    <location>
        <begin position="28"/>
        <end position="93"/>
    </location>
</feature>
<sequence>MPAAKTLRKAAITLPQKERLFHVQHRRLLQLTPSKKRGEQSRTRLPTERKPTVKKPWTWRNAGPRNLPSEDLIGQETTSATIAELHRVPDRPS</sequence>
<dbReference type="Proteomes" id="UP001432146">
    <property type="component" value="Unassembled WGS sequence"/>
</dbReference>
<protein>
    <submittedName>
        <fullName evidence="2">Uncharacterized protein</fullName>
    </submittedName>
</protein>
<reference evidence="2 3" key="1">
    <citation type="submission" date="2024-05" db="EMBL/GenBank/DDBJ databases">
        <title>The nuclear and mitochondrial genome assemblies of Tetragonisca angustula (Apidae: Meliponini), a tiny yet remarkable pollinator in the Neotropics.</title>
        <authorList>
            <person name="Ferrari R."/>
            <person name="Ricardo P.C."/>
            <person name="Dias F.C."/>
            <person name="Araujo N.S."/>
            <person name="Soares D.O."/>
            <person name="Zhou Q.-S."/>
            <person name="Zhu C.-D."/>
            <person name="Coutinho L."/>
            <person name="Airas M.C."/>
            <person name="Batista T.M."/>
        </authorList>
    </citation>
    <scope>NUCLEOTIDE SEQUENCE [LARGE SCALE GENOMIC DNA]</scope>
    <source>
        <strain evidence="2">ASF017062</strain>
        <tissue evidence="2">Abdomen</tissue>
    </source>
</reference>
<keyword evidence="3" id="KW-1185">Reference proteome</keyword>
<feature type="compositionally biased region" description="Basic and acidic residues" evidence="1">
    <location>
        <begin position="36"/>
        <end position="51"/>
    </location>
</feature>
<gene>
    <name evidence="2" type="ORF">QLX08_004356</name>
</gene>
<dbReference type="AlphaFoldDB" id="A0AAW1A5B7"/>
<evidence type="ECO:0000256" key="1">
    <source>
        <dbReference type="SAM" id="MobiDB-lite"/>
    </source>
</evidence>
<proteinExistence type="predicted"/>
<feature type="compositionally biased region" description="Basic and acidic residues" evidence="1">
    <location>
        <begin position="84"/>
        <end position="93"/>
    </location>
</feature>
<accession>A0AAW1A5B7</accession>
<name>A0AAW1A5B7_9HYME</name>
<comment type="caution">
    <text evidence="2">The sequence shown here is derived from an EMBL/GenBank/DDBJ whole genome shotgun (WGS) entry which is preliminary data.</text>
</comment>
<evidence type="ECO:0000313" key="3">
    <source>
        <dbReference type="Proteomes" id="UP001432146"/>
    </source>
</evidence>